<evidence type="ECO:0000313" key="2">
    <source>
        <dbReference type="EMBL" id="PMD19804.1"/>
    </source>
</evidence>
<dbReference type="OrthoDB" id="10071171at2759"/>
<accession>A0A2J6Q0T7</accession>
<evidence type="ECO:0000256" key="1">
    <source>
        <dbReference type="SAM" id="MobiDB-lite"/>
    </source>
</evidence>
<feature type="compositionally biased region" description="Basic and acidic residues" evidence="1">
    <location>
        <begin position="87"/>
        <end position="104"/>
    </location>
</feature>
<keyword evidence="3" id="KW-1185">Reference proteome</keyword>
<dbReference type="EMBL" id="KZ613487">
    <property type="protein sequence ID" value="PMD19804.1"/>
    <property type="molecule type" value="Genomic_DNA"/>
</dbReference>
<proteinExistence type="predicted"/>
<dbReference type="Proteomes" id="UP000235672">
    <property type="component" value="Unassembled WGS sequence"/>
</dbReference>
<protein>
    <submittedName>
        <fullName evidence="2">Uncharacterized protein</fullName>
    </submittedName>
</protein>
<organism evidence="2 3">
    <name type="scientific">Hyaloscypha hepaticicola</name>
    <dbReference type="NCBI Taxonomy" id="2082293"/>
    <lineage>
        <taxon>Eukaryota</taxon>
        <taxon>Fungi</taxon>
        <taxon>Dikarya</taxon>
        <taxon>Ascomycota</taxon>
        <taxon>Pezizomycotina</taxon>
        <taxon>Leotiomycetes</taxon>
        <taxon>Helotiales</taxon>
        <taxon>Hyaloscyphaceae</taxon>
        <taxon>Hyaloscypha</taxon>
    </lineage>
</organism>
<name>A0A2J6Q0T7_9HELO</name>
<feature type="region of interest" description="Disordered" evidence="1">
    <location>
        <begin position="80"/>
        <end position="104"/>
    </location>
</feature>
<reference evidence="2 3" key="1">
    <citation type="submission" date="2016-05" db="EMBL/GenBank/DDBJ databases">
        <title>A degradative enzymes factory behind the ericoid mycorrhizal symbiosis.</title>
        <authorList>
            <consortium name="DOE Joint Genome Institute"/>
            <person name="Martino E."/>
            <person name="Morin E."/>
            <person name="Grelet G."/>
            <person name="Kuo A."/>
            <person name="Kohler A."/>
            <person name="Daghino S."/>
            <person name="Barry K."/>
            <person name="Choi C."/>
            <person name="Cichocki N."/>
            <person name="Clum A."/>
            <person name="Copeland A."/>
            <person name="Hainaut M."/>
            <person name="Haridas S."/>
            <person name="Labutti K."/>
            <person name="Lindquist E."/>
            <person name="Lipzen A."/>
            <person name="Khouja H.-R."/>
            <person name="Murat C."/>
            <person name="Ohm R."/>
            <person name="Olson A."/>
            <person name="Spatafora J."/>
            <person name="Veneault-Fourrey C."/>
            <person name="Henrissat B."/>
            <person name="Grigoriev I."/>
            <person name="Martin F."/>
            <person name="Perotto S."/>
        </authorList>
    </citation>
    <scope>NUCLEOTIDE SEQUENCE [LARGE SCALE GENOMIC DNA]</scope>
    <source>
        <strain evidence="2 3">UAMH 7357</strain>
    </source>
</reference>
<dbReference type="AlphaFoldDB" id="A0A2J6Q0T7"/>
<gene>
    <name evidence="2" type="ORF">NA56DRAFT_705038</name>
</gene>
<sequence>MTTSTQTSGVLNHLVLSAVDKLPEIVLRAFQQVQRRSKCKAKKLVVGAAMLTIRLKWPDLVLANMQKNLATSNIGVNDQAAGGNAVQDRRTQIDSYERYTRDMP</sequence>
<evidence type="ECO:0000313" key="3">
    <source>
        <dbReference type="Proteomes" id="UP000235672"/>
    </source>
</evidence>